<accession>A0A520LRL6</accession>
<reference evidence="7 8" key="1">
    <citation type="submission" date="2019-02" db="EMBL/GenBank/DDBJ databases">
        <title>Prokaryotic population dynamics and viral predation in marine succession experiment using metagenomics: the confinement effect.</title>
        <authorList>
            <person name="Haro-Moreno J.M."/>
            <person name="Rodriguez-Valera F."/>
            <person name="Lopez-Perez M."/>
        </authorList>
    </citation>
    <scope>NUCLEOTIDE SEQUENCE [LARGE SCALE GENOMIC DNA]</scope>
    <source>
        <strain evidence="7">MED-G168</strain>
    </source>
</reference>
<protein>
    <recommendedName>
        <fullName evidence="6">Iron-sulfur cluster carrier protein</fullName>
    </recommendedName>
</protein>
<keyword evidence="2 6" id="KW-0547">Nucleotide-binding</keyword>
<keyword evidence="1 6" id="KW-0479">Metal-binding</keyword>
<dbReference type="HAMAP" id="MF_02040">
    <property type="entry name" value="Mrp_NBP35"/>
    <property type="match status" value="1"/>
</dbReference>
<evidence type="ECO:0000313" key="7">
    <source>
        <dbReference type="EMBL" id="RZO11624.1"/>
    </source>
</evidence>
<dbReference type="InterPro" id="IPR027417">
    <property type="entry name" value="P-loop_NTPase"/>
</dbReference>
<comment type="similarity">
    <text evidence="6">Belongs to the Mrp/NBP35 ATP-binding proteins family.</text>
</comment>
<keyword evidence="6" id="KW-0378">Hydrolase</keyword>
<dbReference type="InterPro" id="IPR044304">
    <property type="entry name" value="NUBPL-like"/>
</dbReference>
<name>A0A520LRL6_9GAMM</name>
<dbReference type="GO" id="GO:0016226">
    <property type="term" value="P:iron-sulfur cluster assembly"/>
    <property type="evidence" value="ECO:0007669"/>
    <property type="project" value="InterPro"/>
</dbReference>
<proteinExistence type="inferred from homology"/>
<evidence type="ECO:0000256" key="5">
    <source>
        <dbReference type="ARBA" id="ARBA00023014"/>
    </source>
</evidence>
<comment type="function">
    <text evidence="6">Binds and transfers iron-sulfur (Fe-S) clusters to target apoproteins. Can hydrolyze ATP.</text>
</comment>
<dbReference type="CDD" id="cd02037">
    <property type="entry name" value="Mrp_NBP35"/>
    <property type="match status" value="1"/>
</dbReference>
<dbReference type="PANTHER" id="PTHR42961:SF2">
    <property type="entry name" value="IRON-SULFUR PROTEIN NUBPL"/>
    <property type="match status" value="1"/>
</dbReference>
<dbReference type="InterPro" id="IPR033756">
    <property type="entry name" value="YlxH/NBP35"/>
</dbReference>
<evidence type="ECO:0000256" key="6">
    <source>
        <dbReference type="HAMAP-Rule" id="MF_02040"/>
    </source>
</evidence>
<dbReference type="EMBL" id="SHBN01000038">
    <property type="protein sequence ID" value="RZO11624.1"/>
    <property type="molecule type" value="Genomic_DNA"/>
</dbReference>
<keyword evidence="4 6" id="KW-0408">Iron</keyword>
<evidence type="ECO:0000256" key="4">
    <source>
        <dbReference type="ARBA" id="ARBA00023004"/>
    </source>
</evidence>
<dbReference type="Pfam" id="PF10609">
    <property type="entry name" value="ParA"/>
    <property type="match status" value="1"/>
</dbReference>
<evidence type="ECO:0000256" key="2">
    <source>
        <dbReference type="ARBA" id="ARBA00022741"/>
    </source>
</evidence>
<dbReference type="Gene3D" id="3.40.50.300">
    <property type="entry name" value="P-loop containing nucleotide triphosphate hydrolases"/>
    <property type="match status" value="1"/>
</dbReference>
<dbReference type="SUPFAM" id="SSF52540">
    <property type="entry name" value="P-loop containing nucleoside triphosphate hydrolases"/>
    <property type="match status" value="1"/>
</dbReference>
<keyword evidence="5 6" id="KW-0411">Iron-sulfur</keyword>
<dbReference type="GO" id="GO:0016887">
    <property type="term" value="F:ATP hydrolysis activity"/>
    <property type="evidence" value="ECO:0007669"/>
    <property type="project" value="UniProtKB-UniRule"/>
</dbReference>
<sequence length="238" mass="26441">MGIKQIIAVASAKGGVGKSTICANLATYFAKDFKVGILDADIYGPNQHILFDVFKSKPEVKTIDGKKSFIPIEVNNIFLNSMGFILDEDKAAMWRGPMLSGAIKQLKELTQWGNLDYLFIDMPPGTGDAYLTVASEIKPNHVILVTSQSKLAVQDTIKSKTMFEKLKIPMIGVVDNMSYSVYPDSDEQFFEFPSINLENEIGLKVLGSIPRTKDLANFNPNNLSTFFEPLYNELIKIT</sequence>
<gene>
    <name evidence="7" type="ORF">EVB01_02340</name>
</gene>
<organism evidence="7 8">
    <name type="scientific">SAR86 cluster bacterium</name>
    <dbReference type="NCBI Taxonomy" id="2030880"/>
    <lineage>
        <taxon>Bacteria</taxon>
        <taxon>Pseudomonadati</taxon>
        <taxon>Pseudomonadota</taxon>
        <taxon>Gammaproteobacteria</taxon>
        <taxon>SAR86 cluster</taxon>
    </lineage>
</organism>
<dbReference type="PANTHER" id="PTHR42961">
    <property type="entry name" value="IRON-SULFUR PROTEIN NUBPL"/>
    <property type="match status" value="1"/>
</dbReference>
<evidence type="ECO:0000313" key="8">
    <source>
        <dbReference type="Proteomes" id="UP000319023"/>
    </source>
</evidence>
<feature type="binding site" evidence="6">
    <location>
        <begin position="12"/>
        <end position="19"/>
    </location>
    <ligand>
        <name>ATP</name>
        <dbReference type="ChEBI" id="CHEBI:30616"/>
    </ligand>
</feature>
<evidence type="ECO:0000256" key="3">
    <source>
        <dbReference type="ARBA" id="ARBA00022840"/>
    </source>
</evidence>
<comment type="caution">
    <text evidence="7">The sequence shown here is derived from an EMBL/GenBank/DDBJ whole genome shotgun (WGS) entry which is preliminary data.</text>
</comment>
<dbReference type="InterPro" id="IPR019591">
    <property type="entry name" value="Mrp/NBP35_ATP-bd"/>
</dbReference>
<dbReference type="Proteomes" id="UP000319023">
    <property type="component" value="Unassembled WGS sequence"/>
</dbReference>
<evidence type="ECO:0000256" key="1">
    <source>
        <dbReference type="ARBA" id="ARBA00022723"/>
    </source>
</evidence>
<dbReference type="GO" id="GO:0046872">
    <property type="term" value="F:metal ion binding"/>
    <property type="evidence" value="ECO:0007669"/>
    <property type="project" value="UniProtKB-KW"/>
</dbReference>
<comment type="subunit">
    <text evidence="6">Homodimer.</text>
</comment>
<keyword evidence="3 6" id="KW-0067">ATP-binding</keyword>
<dbReference type="GO" id="GO:0140663">
    <property type="term" value="F:ATP-dependent FeS chaperone activity"/>
    <property type="evidence" value="ECO:0007669"/>
    <property type="project" value="InterPro"/>
</dbReference>
<dbReference type="AlphaFoldDB" id="A0A520LRL6"/>
<dbReference type="GO" id="GO:0005524">
    <property type="term" value="F:ATP binding"/>
    <property type="evidence" value="ECO:0007669"/>
    <property type="project" value="UniProtKB-UniRule"/>
</dbReference>
<dbReference type="GO" id="GO:0051539">
    <property type="term" value="F:4 iron, 4 sulfur cluster binding"/>
    <property type="evidence" value="ECO:0007669"/>
    <property type="project" value="TreeGrafter"/>
</dbReference>